<evidence type="ECO:0000313" key="3">
    <source>
        <dbReference type="EMBL" id="MBP2479192.1"/>
    </source>
</evidence>
<dbReference type="CDD" id="cd01097">
    <property type="entry name" value="Tetrahydromethanopterin_reductase"/>
    <property type="match status" value="1"/>
</dbReference>
<dbReference type="PANTHER" id="PTHR43244:SF1">
    <property type="entry name" value="5,10-METHYLENETETRAHYDROMETHANOPTERIN REDUCTASE"/>
    <property type="match status" value="1"/>
</dbReference>
<feature type="domain" description="Luciferase-like" evidence="2">
    <location>
        <begin position="32"/>
        <end position="289"/>
    </location>
</feature>
<dbReference type="Proteomes" id="UP001519363">
    <property type="component" value="Unassembled WGS sequence"/>
</dbReference>
<gene>
    <name evidence="3" type="ORF">JOF53_008064</name>
</gene>
<evidence type="ECO:0000313" key="4">
    <source>
        <dbReference type="Proteomes" id="UP001519363"/>
    </source>
</evidence>
<evidence type="ECO:0000256" key="1">
    <source>
        <dbReference type="ARBA" id="ARBA00023002"/>
    </source>
</evidence>
<dbReference type="SUPFAM" id="SSF51679">
    <property type="entry name" value="Bacterial luciferase-like"/>
    <property type="match status" value="1"/>
</dbReference>
<dbReference type="RefSeq" id="WP_307850357.1">
    <property type="nucleotide sequence ID" value="NZ_JAGIOO010000001.1"/>
</dbReference>
<dbReference type="PANTHER" id="PTHR43244">
    <property type="match status" value="1"/>
</dbReference>
<reference evidence="3 4" key="1">
    <citation type="submission" date="2021-03" db="EMBL/GenBank/DDBJ databases">
        <title>Sequencing the genomes of 1000 actinobacteria strains.</title>
        <authorList>
            <person name="Klenk H.-P."/>
        </authorList>
    </citation>
    <scope>NUCLEOTIDE SEQUENCE [LARGE SCALE GENOMIC DNA]</scope>
    <source>
        <strain evidence="3 4">DSM 44580</strain>
    </source>
</reference>
<proteinExistence type="predicted"/>
<dbReference type="InterPro" id="IPR036661">
    <property type="entry name" value="Luciferase-like_sf"/>
</dbReference>
<dbReference type="Gene3D" id="3.20.20.30">
    <property type="entry name" value="Luciferase-like domain"/>
    <property type="match status" value="1"/>
</dbReference>
<dbReference type="Pfam" id="PF00296">
    <property type="entry name" value="Bac_luciferase"/>
    <property type="match status" value="1"/>
</dbReference>
<name>A0ABS5ASJ2_9PSEU</name>
<dbReference type="InterPro" id="IPR011251">
    <property type="entry name" value="Luciferase-like_dom"/>
</dbReference>
<keyword evidence="4" id="KW-1185">Reference proteome</keyword>
<keyword evidence="1" id="KW-0560">Oxidoreductase</keyword>
<evidence type="ECO:0000259" key="2">
    <source>
        <dbReference type="Pfam" id="PF00296"/>
    </source>
</evidence>
<organism evidence="3 4">
    <name type="scientific">Crossiella equi</name>
    <dbReference type="NCBI Taxonomy" id="130796"/>
    <lineage>
        <taxon>Bacteria</taxon>
        <taxon>Bacillati</taxon>
        <taxon>Actinomycetota</taxon>
        <taxon>Actinomycetes</taxon>
        <taxon>Pseudonocardiales</taxon>
        <taxon>Pseudonocardiaceae</taxon>
        <taxon>Crossiella</taxon>
    </lineage>
</organism>
<protein>
    <submittedName>
        <fullName evidence="3">Alkanesulfonate monooxygenase SsuD/methylene tetrahydromethanopterin reductase-like flavin-dependent oxidoreductase (Luciferase family)</fullName>
    </submittedName>
</protein>
<sequence length="332" mass="35071">MKTSVLVPVMPGHGGELEPYAELVRSGLAGRLWQGQSLGLETFQGFAYLAGRGLPVPVGTSVTLTALRHPYEAALHARSLARLTGHSPVLGVGVGTPELVSSLRGRPYARPLTAAREYLVALRGLLDGKPQALDGTYVRMHGALPEFEHPPVELGLGVLRPGAARLAGEVAEAAITWLTPPGYVREVLVPELTASASAAGRPVPRVVTVVHVALARPHRNPYRTCLSATREHLSAPHYTDMLRRAGLRVHPAQVPLAARTLVDSGTFVTGAPAELISGLHAYFAAGVDEVVLNLGGVHLDEGPEAALADVHEILTALQGGYCRLRAPGDRGR</sequence>
<dbReference type="EMBL" id="JAGIOO010000001">
    <property type="protein sequence ID" value="MBP2479192.1"/>
    <property type="molecule type" value="Genomic_DNA"/>
</dbReference>
<dbReference type="InterPro" id="IPR050564">
    <property type="entry name" value="F420-G6PD/mer"/>
</dbReference>
<accession>A0ABS5ASJ2</accession>
<comment type="caution">
    <text evidence="3">The sequence shown here is derived from an EMBL/GenBank/DDBJ whole genome shotgun (WGS) entry which is preliminary data.</text>
</comment>